<dbReference type="Pfam" id="PF13450">
    <property type="entry name" value="NAD_binding_8"/>
    <property type="match status" value="1"/>
</dbReference>
<evidence type="ECO:0000313" key="2">
    <source>
        <dbReference type="EMBL" id="QHT27510.1"/>
    </source>
</evidence>
<dbReference type="AlphaFoldDB" id="A0A6C0EGH8"/>
<sequence length="421" mass="48095">MNSIYDFVIIGSGIAGLYSAYKILHISPDSSILILERNKKSWLGGRTSNIDFYGATIVTGAGIGRQNKDTILMRLLDDLDIPYNKYSVTKEYGVGVTRSDISKTIFYLRKAYNKNPNLYRGKTFRDFAIHILGETSYYNFVTATGYTDYENADIYDVLYYYGMDDNSDKLDAFSVPWKKLIDDIIKWLLYYNVTIKSLSNVTKINKLDDCKETCGFIVSCENGQKYKCKKVVVATTISSIHKLFPIDKFPIYKQIHGQPFLRLYGKFSGKSALLMKNTIKTYTIVSGPLYKIIPMDFKRNVYMIVYNDNAGSIFLKNHLKNTTANRKLFARLLEKSLGLPFESLHLDAIIDFYWPIGTHYYEPLLLSSEYKNRVDFIKKAQNPMNGVVVVGEVVALKQGWVEGALDSVEIEITKKWVNSTC</sequence>
<dbReference type="InterPro" id="IPR036188">
    <property type="entry name" value="FAD/NAD-bd_sf"/>
</dbReference>
<dbReference type="SUPFAM" id="SSF51905">
    <property type="entry name" value="FAD/NAD(P)-binding domain"/>
    <property type="match status" value="1"/>
</dbReference>
<dbReference type="InterPro" id="IPR002937">
    <property type="entry name" value="Amino_oxidase"/>
</dbReference>
<dbReference type="Pfam" id="PF01593">
    <property type="entry name" value="Amino_oxidase"/>
    <property type="match status" value="1"/>
</dbReference>
<feature type="domain" description="Amine oxidase" evidence="1">
    <location>
        <begin position="200"/>
        <end position="407"/>
    </location>
</feature>
<evidence type="ECO:0000259" key="1">
    <source>
        <dbReference type="Pfam" id="PF01593"/>
    </source>
</evidence>
<dbReference type="Gene3D" id="3.50.50.60">
    <property type="entry name" value="FAD/NAD(P)-binding domain"/>
    <property type="match status" value="1"/>
</dbReference>
<dbReference type="GO" id="GO:0016491">
    <property type="term" value="F:oxidoreductase activity"/>
    <property type="evidence" value="ECO:0007669"/>
    <property type="project" value="InterPro"/>
</dbReference>
<organism evidence="2">
    <name type="scientific">viral metagenome</name>
    <dbReference type="NCBI Taxonomy" id="1070528"/>
    <lineage>
        <taxon>unclassified sequences</taxon>
        <taxon>metagenomes</taxon>
        <taxon>organismal metagenomes</taxon>
    </lineage>
</organism>
<proteinExistence type="predicted"/>
<dbReference type="EMBL" id="MN739823">
    <property type="protein sequence ID" value="QHT27510.1"/>
    <property type="molecule type" value="Genomic_DNA"/>
</dbReference>
<accession>A0A6C0EGH8</accession>
<name>A0A6C0EGH8_9ZZZZ</name>
<reference evidence="2" key="1">
    <citation type="journal article" date="2020" name="Nature">
        <title>Giant virus diversity and host interactions through global metagenomics.</title>
        <authorList>
            <person name="Schulz F."/>
            <person name="Roux S."/>
            <person name="Paez-Espino D."/>
            <person name="Jungbluth S."/>
            <person name="Walsh D.A."/>
            <person name="Denef V.J."/>
            <person name="McMahon K.D."/>
            <person name="Konstantinidis K.T."/>
            <person name="Eloe-Fadrosh E.A."/>
            <person name="Kyrpides N.C."/>
            <person name="Woyke T."/>
        </authorList>
    </citation>
    <scope>NUCLEOTIDE SEQUENCE</scope>
    <source>
        <strain evidence="2">GVMAG-M-3300023179-33</strain>
    </source>
</reference>
<protein>
    <recommendedName>
        <fullName evidence="1">Amine oxidase domain-containing protein</fullName>
    </recommendedName>
</protein>